<dbReference type="Proteomes" id="UP000655410">
    <property type="component" value="Unassembled WGS sequence"/>
</dbReference>
<accession>A0ABQ2N6V6</accession>
<dbReference type="SUPFAM" id="SSF54523">
    <property type="entry name" value="Pili subunits"/>
    <property type="match status" value="1"/>
</dbReference>
<evidence type="ECO:0000256" key="2">
    <source>
        <dbReference type="ARBA" id="ARBA00022481"/>
    </source>
</evidence>
<evidence type="ECO:0000313" key="8">
    <source>
        <dbReference type="Proteomes" id="UP000655410"/>
    </source>
</evidence>
<dbReference type="RefSeq" id="WP_188782456.1">
    <property type="nucleotide sequence ID" value="NZ_BMNI01000001.1"/>
</dbReference>
<evidence type="ECO:0000256" key="3">
    <source>
        <dbReference type="ARBA" id="ARBA00022692"/>
    </source>
</evidence>
<name>A0ABQ2N6V6_9ACTN</name>
<dbReference type="InterPro" id="IPR000983">
    <property type="entry name" value="Bac_GSPG_pilin"/>
</dbReference>
<comment type="caution">
    <text evidence="7">The sequence shown here is derived from an EMBL/GenBank/DDBJ whole genome shotgun (WGS) entry which is preliminary data.</text>
</comment>
<dbReference type="NCBIfam" id="TIGR02532">
    <property type="entry name" value="IV_pilin_GFxxxE"/>
    <property type="match status" value="1"/>
</dbReference>
<reference evidence="8" key="1">
    <citation type="journal article" date="2019" name="Int. J. Syst. Evol. Microbiol.">
        <title>The Global Catalogue of Microorganisms (GCM) 10K type strain sequencing project: providing services to taxonomists for standard genome sequencing and annotation.</title>
        <authorList>
            <consortium name="The Broad Institute Genomics Platform"/>
            <consortium name="The Broad Institute Genome Sequencing Center for Infectious Disease"/>
            <person name="Wu L."/>
            <person name="Ma J."/>
        </authorList>
    </citation>
    <scope>NUCLEOTIDE SEQUENCE [LARGE SCALE GENOMIC DNA]</scope>
    <source>
        <strain evidence="8">CGMCC 4.7371</strain>
    </source>
</reference>
<dbReference type="Pfam" id="PF07963">
    <property type="entry name" value="N_methyl"/>
    <property type="match status" value="1"/>
</dbReference>
<protein>
    <recommendedName>
        <fullName evidence="9">Prepilin-type N-terminal cleavage/methylation domain-containing protein</fullName>
    </recommendedName>
</protein>
<dbReference type="Gene3D" id="3.30.700.10">
    <property type="entry name" value="Glycoprotein, Type 4 Pilin"/>
    <property type="match status" value="1"/>
</dbReference>
<keyword evidence="2" id="KW-0488">Methylation</keyword>
<gene>
    <name evidence="7" type="ORF">GCM10011584_05790</name>
</gene>
<dbReference type="PRINTS" id="PR00813">
    <property type="entry name" value="BCTERIALGSPG"/>
</dbReference>
<dbReference type="InterPro" id="IPR012902">
    <property type="entry name" value="N_methyl_site"/>
</dbReference>
<sequence length="116" mass="11892">MALSLDSRRRTSNDDGFTLIELLIVIVILGILAAIVVFSVKGITDKGEKAACKSDVETLSVAEEAYYAGNGTSIPGGSYTDAAGLKAAGLIRSIPSSSKYTITVDSTTGAVTGSIC</sequence>
<evidence type="ECO:0000256" key="4">
    <source>
        <dbReference type="ARBA" id="ARBA00022989"/>
    </source>
</evidence>
<dbReference type="PANTHER" id="PTHR30093:SF44">
    <property type="entry name" value="TYPE II SECRETION SYSTEM CORE PROTEIN G"/>
    <property type="match status" value="1"/>
</dbReference>
<evidence type="ECO:0000313" key="7">
    <source>
        <dbReference type="EMBL" id="GGO85555.1"/>
    </source>
</evidence>
<dbReference type="EMBL" id="BMNI01000001">
    <property type="protein sequence ID" value="GGO85555.1"/>
    <property type="molecule type" value="Genomic_DNA"/>
</dbReference>
<evidence type="ECO:0000256" key="1">
    <source>
        <dbReference type="ARBA" id="ARBA00004167"/>
    </source>
</evidence>
<keyword evidence="8" id="KW-1185">Reference proteome</keyword>
<evidence type="ECO:0000256" key="5">
    <source>
        <dbReference type="ARBA" id="ARBA00023136"/>
    </source>
</evidence>
<proteinExistence type="predicted"/>
<organism evidence="7 8">
    <name type="scientific">Nocardioides phosphati</name>
    <dbReference type="NCBI Taxonomy" id="1867775"/>
    <lineage>
        <taxon>Bacteria</taxon>
        <taxon>Bacillati</taxon>
        <taxon>Actinomycetota</taxon>
        <taxon>Actinomycetes</taxon>
        <taxon>Propionibacteriales</taxon>
        <taxon>Nocardioidaceae</taxon>
        <taxon>Nocardioides</taxon>
    </lineage>
</organism>
<dbReference type="PANTHER" id="PTHR30093">
    <property type="entry name" value="GENERAL SECRETION PATHWAY PROTEIN G"/>
    <property type="match status" value="1"/>
</dbReference>
<evidence type="ECO:0000256" key="6">
    <source>
        <dbReference type="SAM" id="Phobius"/>
    </source>
</evidence>
<keyword evidence="3 6" id="KW-0812">Transmembrane</keyword>
<evidence type="ECO:0008006" key="9">
    <source>
        <dbReference type="Google" id="ProtNLM"/>
    </source>
</evidence>
<dbReference type="InterPro" id="IPR045584">
    <property type="entry name" value="Pilin-like"/>
</dbReference>
<comment type="subcellular location">
    <subcellularLocation>
        <location evidence="1">Membrane</location>
        <topology evidence="1">Single-pass membrane protein</topology>
    </subcellularLocation>
</comment>
<keyword evidence="4 6" id="KW-1133">Transmembrane helix</keyword>
<keyword evidence="5 6" id="KW-0472">Membrane</keyword>
<feature type="transmembrane region" description="Helical" evidence="6">
    <location>
        <begin position="20"/>
        <end position="40"/>
    </location>
</feature>